<accession>A0A0A8ZQF0</accession>
<name>A0A0A8ZQF0_ARUDO</name>
<organism evidence="1">
    <name type="scientific">Arundo donax</name>
    <name type="common">Giant reed</name>
    <name type="synonym">Donax arundinaceus</name>
    <dbReference type="NCBI Taxonomy" id="35708"/>
    <lineage>
        <taxon>Eukaryota</taxon>
        <taxon>Viridiplantae</taxon>
        <taxon>Streptophyta</taxon>
        <taxon>Embryophyta</taxon>
        <taxon>Tracheophyta</taxon>
        <taxon>Spermatophyta</taxon>
        <taxon>Magnoliopsida</taxon>
        <taxon>Liliopsida</taxon>
        <taxon>Poales</taxon>
        <taxon>Poaceae</taxon>
        <taxon>PACMAD clade</taxon>
        <taxon>Arundinoideae</taxon>
        <taxon>Arundineae</taxon>
        <taxon>Arundo</taxon>
    </lineage>
</organism>
<sequence length="95" mass="10541">MGEPLELQKLQELRMYFAAEVCNSRKGAISAFGCLVLSISSSNTNTYTKILVLENDMPFSPFLSVNKTTSITVVPFKPVSSISKSKCIFFALTYF</sequence>
<reference evidence="1" key="2">
    <citation type="journal article" date="2015" name="Data Brief">
        <title>Shoot transcriptome of the giant reed, Arundo donax.</title>
        <authorList>
            <person name="Barrero R.A."/>
            <person name="Guerrero F.D."/>
            <person name="Moolhuijzen P."/>
            <person name="Goolsby J.A."/>
            <person name="Tidwell J."/>
            <person name="Bellgard S.E."/>
            <person name="Bellgard M.I."/>
        </authorList>
    </citation>
    <scope>NUCLEOTIDE SEQUENCE</scope>
    <source>
        <tissue evidence="1">Shoot tissue taken approximately 20 cm above the soil surface</tissue>
    </source>
</reference>
<reference evidence="1" key="1">
    <citation type="submission" date="2014-09" db="EMBL/GenBank/DDBJ databases">
        <authorList>
            <person name="Magalhaes I.L.F."/>
            <person name="Oliveira U."/>
            <person name="Santos F.R."/>
            <person name="Vidigal T.H.D.A."/>
            <person name="Brescovit A.D."/>
            <person name="Santos A.J."/>
        </authorList>
    </citation>
    <scope>NUCLEOTIDE SEQUENCE</scope>
    <source>
        <tissue evidence="1">Shoot tissue taken approximately 20 cm above the soil surface</tissue>
    </source>
</reference>
<protein>
    <submittedName>
        <fullName evidence="1">Uncharacterized protein</fullName>
    </submittedName>
</protein>
<evidence type="ECO:0000313" key="1">
    <source>
        <dbReference type="EMBL" id="JAD39938.1"/>
    </source>
</evidence>
<dbReference type="EMBL" id="GBRH01257957">
    <property type="protein sequence ID" value="JAD39938.1"/>
    <property type="molecule type" value="Transcribed_RNA"/>
</dbReference>
<dbReference type="AlphaFoldDB" id="A0A0A8ZQF0"/>
<proteinExistence type="predicted"/>